<comment type="caution">
    <text evidence="2">The sequence shown here is derived from an EMBL/GenBank/DDBJ whole genome shotgun (WGS) entry which is preliminary data.</text>
</comment>
<keyword evidence="1" id="KW-0812">Transmembrane</keyword>
<feature type="non-terminal residue" evidence="2">
    <location>
        <position position="1"/>
    </location>
</feature>
<protein>
    <submittedName>
        <fullName evidence="2">Uncharacterized protein</fullName>
    </submittedName>
</protein>
<proteinExistence type="predicted"/>
<dbReference type="EMBL" id="JANHEB010000332">
    <property type="protein sequence ID" value="MCQ6289358.1"/>
    <property type="molecule type" value="Genomic_DNA"/>
</dbReference>
<dbReference type="Proteomes" id="UP001204643">
    <property type="component" value="Unassembled WGS sequence"/>
</dbReference>
<dbReference type="AlphaFoldDB" id="A0AAW5L6T8"/>
<accession>A0AAW5L6T8</accession>
<evidence type="ECO:0000313" key="3">
    <source>
        <dbReference type="Proteomes" id="UP001204643"/>
    </source>
</evidence>
<feature type="transmembrane region" description="Helical" evidence="1">
    <location>
        <begin position="35"/>
        <end position="58"/>
    </location>
</feature>
<evidence type="ECO:0000313" key="2">
    <source>
        <dbReference type="EMBL" id="MCQ6289358.1"/>
    </source>
</evidence>
<evidence type="ECO:0000256" key="1">
    <source>
        <dbReference type="SAM" id="Phobius"/>
    </source>
</evidence>
<reference evidence="2" key="1">
    <citation type="submission" date="2022-07" db="EMBL/GenBank/DDBJ databases">
        <title>Identification and characterization of Bacillus thuringiensis and other Bacillus cereus group isolates from spinach by whole genome sequencing.</title>
        <authorList>
            <person name="Zao X."/>
            <person name="Zervas A."/>
            <person name="Hendriks M."/>
            <person name="Rajkovic A."/>
            <person name="Van Overbeek L."/>
            <person name="Hendriksen N.B."/>
            <person name="Uyttendaele M."/>
        </authorList>
    </citation>
    <scope>NUCLEOTIDE SEQUENCE</scope>
    <source>
        <strain evidence="2">781001F-1</strain>
    </source>
</reference>
<keyword evidence="1" id="KW-1133">Transmembrane helix</keyword>
<organism evidence="2 3">
    <name type="scientific">Bacillus cereus</name>
    <dbReference type="NCBI Taxonomy" id="1396"/>
    <lineage>
        <taxon>Bacteria</taxon>
        <taxon>Bacillati</taxon>
        <taxon>Bacillota</taxon>
        <taxon>Bacilli</taxon>
        <taxon>Bacillales</taxon>
        <taxon>Bacillaceae</taxon>
        <taxon>Bacillus</taxon>
        <taxon>Bacillus cereus group</taxon>
    </lineage>
</organism>
<gene>
    <name evidence="2" type="ORF">NPM19_33065</name>
</gene>
<keyword evidence="1" id="KW-0472">Membrane</keyword>
<dbReference type="RefSeq" id="WP_256425681.1">
    <property type="nucleotide sequence ID" value="NZ_JANHEB010000332.1"/>
</dbReference>
<sequence>GRRRPRGARRPGRRARRRGGELLYAWLFRHLPRPLAVRILLAVLLIAAVVVVLFGWVFPAIAPLLPVDEGVVDALPAELRARS</sequence>
<name>A0AAW5L6T8_BACCE</name>